<dbReference type="SUPFAM" id="SSF48726">
    <property type="entry name" value="Immunoglobulin"/>
    <property type="match status" value="3"/>
</dbReference>
<dbReference type="Proteomes" id="UP000694867">
    <property type="component" value="Unplaced"/>
</dbReference>
<feature type="domain" description="Ig-like" evidence="11">
    <location>
        <begin position="309"/>
        <end position="399"/>
    </location>
</feature>
<dbReference type="RefSeq" id="XP_028967347.1">
    <property type="nucleotide sequence ID" value="XM_029111514.1"/>
</dbReference>
<evidence type="ECO:0000256" key="7">
    <source>
        <dbReference type="ARBA" id="ARBA00023180"/>
    </source>
</evidence>
<dbReference type="InterPro" id="IPR013783">
    <property type="entry name" value="Ig-like_fold"/>
</dbReference>
<feature type="domain" description="Fibronectin type-III" evidence="12">
    <location>
        <begin position="797"/>
        <end position="890"/>
    </location>
</feature>
<keyword evidence="2" id="KW-1003">Cell membrane</keyword>
<dbReference type="InterPro" id="IPR036116">
    <property type="entry name" value="FN3_sf"/>
</dbReference>
<feature type="compositionally biased region" description="Acidic residues" evidence="9">
    <location>
        <begin position="1091"/>
        <end position="1100"/>
    </location>
</feature>
<feature type="domain" description="Ig-like" evidence="11">
    <location>
        <begin position="499"/>
        <end position="593"/>
    </location>
</feature>
<feature type="compositionally biased region" description="Pro residues" evidence="9">
    <location>
        <begin position="1211"/>
        <end position="1220"/>
    </location>
</feature>
<keyword evidence="3" id="KW-0732">Signal</keyword>
<dbReference type="Gene3D" id="1.10.30.10">
    <property type="entry name" value="High mobility group box domain"/>
    <property type="match status" value="1"/>
</dbReference>
<dbReference type="InterPro" id="IPR003598">
    <property type="entry name" value="Ig_sub2"/>
</dbReference>
<evidence type="ECO:0000256" key="1">
    <source>
        <dbReference type="ARBA" id="ARBA00004236"/>
    </source>
</evidence>
<dbReference type="PANTHER" id="PTHR44170:SF6">
    <property type="entry name" value="CONTACTIN"/>
    <property type="match status" value="1"/>
</dbReference>
<dbReference type="PANTHER" id="PTHR44170">
    <property type="entry name" value="PROTEIN SIDEKICK"/>
    <property type="match status" value="1"/>
</dbReference>
<dbReference type="CDD" id="cd00063">
    <property type="entry name" value="FN3"/>
    <property type="match status" value="3"/>
</dbReference>
<feature type="compositionally biased region" description="Basic and acidic residues" evidence="9">
    <location>
        <begin position="1144"/>
        <end position="1158"/>
    </location>
</feature>
<dbReference type="InterPro" id="IPR007110">
    <property type="entry name" value="Ig-like_dom"/>
</dbReference>
<evidence type="ECO:0000256" key="6">
    <source>
        <dbReference type="ARBA" id="ARBA00023157"/>
    </source>
</evidence>
<dbReference type="FunFam" id="2.60.40.10:FF:000357">
    <property type="entry name" value="Fc receptor like 1"/>
    <property type="match status" value="1"/>
</dbReference>
<name>A0AAJ7SGH7_9ACAR</name>
<protein>
    <submittedName>
        <fullName evidence="14">Down syndrome cell adhesion molecule-like protein Dscam2</fullName>
    </submittedName>
</protein>
<evidence type="ECO:0000256" key="4">
    <source>
        <dbReference type="ARBA" id="ARBA00022737"/>
    </source>
</evidence>
<dbReference type="FunFam" id="2.60.40.10:FF:000032">
    <property type="entry name" value="palladin isoform X1"/>
    <property type="match status" value="1"/>
</dbReference>
<evidence type="ECO:0000256" key="8">
    <source>
        <dbReference type="ARBA" id="ARBA00023319"/>
    </source>
</evidence>
<feature type="domain" description="Fibronectin type-III" evidence="12">
    <location>
        <begin position="700"/>
        <end position="795"/>
    </location>
</feature>
<dbReference type="GO" id="GO:0005886">
    <property type="term" value="C:plasma membrane"/>
    <property type="evidence" value="ECO:0007669"/>
    <property type="project" value="UniProtKB-SubCell"/>
</dbReference>
<keyword evidence="8" id="KW-0393">Immunoglobulin domain</keyword>
<dbReference type="GO" id="GO:0009653">
    <property type="term" value="P:anatomical structure morphogenesis"/>
    <property type="evidence" value="ECO:0007669"/>
    <property type="project" value="UniProtKB-ARBA"/>
</dbReference>
<dbReference type="Gene3D" id="2.60.40.10">
    <property type="entry name" value="Immunoglobulins"/>
    <property type="match status" value="6"/>
</dbReference>
<feature type="domain" description="Fibronectin type-III" evidence="12">
    <location>
        <begin position="600"/>
        <end position="695"/>
    </location>
</feature>
<keyword evidence="6" id="KW-1015">Disulfide bond</keyword>
<organism evidence="13 14">
    <name type="scientific">Galendromus occidentalis</name>
    <name type="common">western predatory mite</name>
    <dbReference type="NCBI Taxonomy" id="34638"/>
    <lineage>
        <taxon>Eukaryota</taxon>
        <taxon>Metazoa</taxon>
        <taxon>Ecdysozoa</taxon>
        <taxon>Arthropoda</taxon>
        <taxon>Chelicerata</taxon>
        <taxon>Arachnida</taxon>
        <taxon>Acari</taxon>
        <taxon>Parasitiformes</taxon>
        <taxon>Mesostigmata</taxon>
        <taxon>Gamasina</taxon>
        <taxon>Phytoseioidea</taxon>
        <taxon>Phytoseiidae</taxon>
        <taxon>Typhlodrominae</taxon>
        <taxon>Galendromus</taxon>
    </lineage>
</organism>
<feature type="compositionally biased region" description="Acidic residues" evidence="9">
    <location>
        <begin position="1113"/>
        <end position="1126"/>
    </location>
</feature>
<feature type="compositionally biased region" description="Basic and acidic residues" evidence="9">
    <location>
        <begin position="1065"/>
        <end position="1074"/>
    </location>
</feature>
<dbReference type="GO" id="GO:0030154">
    <property type="term" value="P:cell differentiation"/>
    <property type="evidence" value="ECO:0007669"/>
    <property type="project" value="UniProtKB-ARBA"/>
</dbReference>
<keyword evidence="10" id="KW-1133">Transmembrane helix</keyword>
<evidence type="ECO:0000256" key="2">
    <source>
        <dbReference type="ARBA" id="ARBA00022475"/>
    </source>
</evidence>
<dbReference type="Pfam" id="PF07679">
    <property type="entry name" value="I-set"/>
    <property type="match status" value="1"/>
</dbReference>
<keyword evidence="10" id="KW-0812">Transmembrane</keyword>
<feature type="region of interest" description="Disordered" evidence="9">
    <location>
        <begin position="1065"/>
        <end position="1220"/>
    </location>
</feature>
<dbReference type="Pfam" id="PF00041">
    <property type="entry name" value="fn3"/>
    <property type="match status" value="3"/>
</dbReference>
<dbReference type="KEGG" id="goe:100907140"/>
<dbReference type="SUPFAM" id="SSF49265">
    <property type="entry name" value="Fibronectin type III"/>
    <property type="match status" value="2"/>
</dbReference>
<dbReference type="GO" id="GO:0005634">
    <property type="term" value="C:nucleus"/>
    <property type="evidence" value="ECO:0007669"/>
    <property type="project" value="UniProtKB-ARBA"/>
</dbReference>
<evidence type="ECO:0000313" key="13">
    <source>
        <dbReference type="Proteomes" id="UP000694867"/>
    </source>
</evidence>
<sequence length="1220" mass="135188">MGRKAPFWIFVEELNETLKRGARNLSFTEVKELAHNEWPTLSVEQRERYRLLSKEDQVQAPSIRYEAPLKSSPLKRKSKVEPSRRSGYGDVLEQPFILADTSETTASSEGEIALANFSLRDGVRKFLSLHRVPQAGSHSGNYGRKLRVADNLQSSVVEFPDSEIVTEVSQFCPCVQCSTGRILIFAKSAKVEILRDMFRTMTEEEGSMISIVVEPVEKLIGLIHFAVNNLLGNVGPKGWSLVAEYINQECLKHRRVPCDRHQQKDVGCAHGGVVALTFSLISAFKGDFAPLGLVYEEGKHFLIPEAESPELQKIQIDNALGMGDKADIMCSLRRGTQPITFTWYKDNRPVRAGQDGYNLVDLNGKSILVIERIERSHIGNYTCTASNNLGSDSYTVPVFVEAPPSWSLTPSDTTAPTTSKVFLHCAASGYPQPAVQWFRREKKVDFVPVRESDRIKLHRNGTLVISMSNVEDAGMYRCEADNKLGKIHQTLRLTISAPPTIIEHDETATIRKGHSVRMRCEATGDSPMTLIWSKDERLYKNAYVVGYDIIQRVMPGGIRSELMIYNTTPGDAGVYMCKVSNPFGRAESFTKLQVLEPPSAPYGIRVTNIESKQVRLNWQPPRSVVNHYIVRYWRESHNAAKSGRKLSVLSIADGETSAYIADLHPGTTYSGYMISENGVGSSNQSQDFKFTTREAIPTASPLDVKLIGIGAKFFKIQWKPVPEDHQNGKILGYSIGHKQFDADVPFTFESVQGEPGEAIVRGVKPNTKYVVAIQAYNQAGSGPLSHHLSVNTLDKDLPGPPNFAVTRVTATSVSVQIREKTANNHVTQFVLSYRESGMDTWKSVFFPPHTHHLNVEGLSAATKYELTIASYSVHGRGESSKPMTFTTASEEKDVNTIRMARSGFLTAENMEAVLNEPRLFLPLLFCLTLVVTSIVTAYACYKRIVAKYTVFNNPQGAQVMQYQTVQSPYGILDREYCVLQQKLYGLQGGGYYGVNKNGEVVYDMPYDAVINTSLPVPQEDVVAAAQPKDCYTMLKGKDNRQSYIVAPAVPEKDEALRATLRAEKAMKTRKDGSETRLNGTVIQADIHSSDDYVDDDDESDVKDGTFIQPTENSDPEDTDNDGDDLEPENHTEPTDVGASSHGDSNPDIKEASPEKTDATDLLMKSPSDSAVAMEPEVPPAIPKKQFTSPLAAPSHVVPEMAPCDDYDINWPAPPPLDGLE</sequence>
<dbReference type="SMART" id="SM00408">
    <property type="entry name" value="IGc2"/>
    <property type="match status" value="3"/>
</dbReference>
<dbReference type="FunFam" id="2.60.40.10:FF:000028">
    <property type="entry name" value="Neuronal cell adhesion molecule"/>
    <property type="match status" value="1"/>
</dbReference>
<dbReference type="InterPro" id="IPR003599">
    <property type="entry name" value="Ig_sub"/>
</dbReference>
<accession>A0AAJ7SGH7</accession>
<dbReference type="CDD" id="cd00096">
    <property type="entry name" value="Ig"/>
    <property type="match status" value="1"/>
</dbReference>
<reference evidence="14" key="1">
    <citation type="submission" date="2025-08" db="UniProtKB">
        <authorList>
            <consortium name="RefSeq"/>
        </authorList>
    </citation>
    <scope>IDENTIFICATION</scope>
</reference>
<evidence type="ECO:0000256" key="10">
    <source>
        <dbReference type="SAM" id="Phobius"/>
    </source>
</evidence>
<feature type="domain" description="Ig-like" evidence="11">
    <location>
        <begin position="404"/>
        <end position="496"/>
    </location>
</feature>
<dbReference type="GO" id="GO:0098609">
    <property type="term" value="P:cell-cell adhesion"/>
    <property type="evidence" value="ECO:0007669"/>
    <property type="project" value="TreeGrafter"/>
</dbReference>
<proteinExistence type="predicted"/>
<dbReference type="InterPro" id="IPR013098">
    <property type="entry name" value="Ig_I-set"/>
</dbReference>
<dbReference type="AlphaFoldDB" id="A0AAJ7SGH7"/>
<gene>
    <name evidence="14" type="primary">LOC100907140</name>
</gene>
<dbReference type="InterPro" id="IPR036910">
    <property type="entry name" value="HMG_box_dom_sf"/>
</dbReference>
<dbReference type="PROSITE" id="PS50835">
    <property type="entry name" value="IG_LIKE"/>
    <property type="match status" value="3"/>
</dbReference>
<dbReference type="PROSITE" id="PS50853">
    <property type="entry name" value="FN3"/>
    <property type="match status" value="3"/>
</dbReference>
<comment type="subcellular location">
    <subcellularLocation>
        <location evidence="1">Cell membrane</location>
    </subcellularLocation>
</comment>
<evidence type="ECO:0000313" key="14">
    <source>
        <dbReference type="RefSeq" id="XP_028967347.1"/>
    </source>
</evidence>
<keyword evidence="13" id="KW-1185">Reference proteome</keyword>
<keyword evidence="7" id="KW-0325">Glycoprotein</keyword>
<dbReference type="SMART" id="SM00409">
    <property type="entry name" value="IG"/>
    <property type="match status" value="3"/>
</dbReference>
<evidence type="ECO:0000259" key="12">
    <source>
        <dbReference type="PROSITE" id="PS50853"/>
    </source>
</evidence>
<dbReference type="InterPro" id="IPR003961">
    <property type="entry name" value="FN3_dom"/>
</dbReference>
<dbReference type="Pfam" id="PF13927">
    <property type="entry name" value="Ig_3"/>
    <property type="match status" value="2"/>
</dbReference>
<dbReference type="SUPFAM" id="SSF47095">
    <property type="entry name" value="HMG-box"/>
    <property type="match status" value="1"/>
</dbReference>
<feature type="transmembrane region" description="Helical" evidence="10">
    <location>
        <begin position="919"/>
        <end position="941"/>
    </location>
</feature>
<dbReference type="GeneID" id="100907140"/>
<keyword evidence="5 10" id="KW-0472">Membrane</keyword>
<keyword evidence="4" id="KW-0677">Repeat</keyword>
<evidence type="ECO:0000256" key="3">
    <source>
        <dbReference type="ARBA" id="ARBA00022729"/>
    </source>
</evidence>
<evidence type="ECO:0000256" key="9">
    <source>
        <dbReference type="SAM" id="MobiDB-lite"/>
    </source>
</evidence>
<evidence type="ECO:0000259" key="11">
    <source>
        <dbReference type="PROSITE" id="PS50835"/>
    </source>
</evidence>
<dbReference type="SMART" id="SM00060">
    <property type="entry name" value="FN3"/>
    <property type="match status" value="3"/>
</dbReference>
<evidence type="ECO:0000256" key="5">
    <source>
        <dbReference type="ARBA" id="ARBA00023136"/>
    </source>
</evidence>
<dbReference type="InterPro" id="IPR036179">
    <property type="entry name" value="Ig-like_dom_sf"/>
</dbReference>